<dbReference type="EMBL" id="LT907978">
    <property type="protein sequence ID" value="SOB72259.1"/>
    <property type="molecule type" value="Genomic_DNA"/>
</dbReference>
<organism evidence="1 2">
    <name type="scientific">Anaerobutyricum hallii</name>
    <dbReference type="NCBI Taxonomy" id="39488"/>
    <lineage>
        <taxon>Bacteria</taxon>
        <taxon>Bacillati</taxon>
        <taxon>Bacillota</taxon>
        <taxon>Clostridia</taxon>
        <taxon>Lachnospirales</taxon>
        <taxon>Lachnospiraceae</taxon>
        <taxon>Anaerobutyricum</taxon>
    </lineage>
</organism>
<reference evidence="2" key="1">
    <citation type="submission" date="2017-09" db="EMBL/GenBank/DDBJ databases">
        <authorList>
            <person name="Shetty A S."/>
        </authorList>
    </citation>
    <scope>NUCLEOTIDE SEQUENCE [LARGE SCALE GENOMIC DNA]</scope>
</reference>
<keyword evidence="2" id="KW-1185">Reference proteome</keyword>
<proteinExistence type="predicted"/>
<sequence>MESKRDKFIRLAEKRMDNILKGIDLMGNLSNSNNYEYTQEDLNKIIRTLKSAVSDLEHKYNVAGGTKKFKL</sequence>
<protein>
    <submittedName>
        <fullName evidence="1">Uncharacterized protein</fullName>
    </submittedName>
</protein>
<dbReference type="Proteomes" id="UP000217549">
    <property type="component" value="Chromosome I"/>
</dbReference>
<dbReference type="AlphaFoldDB" id="A0A285PRJ3"/>
<gene>
    <name evidence="1" type="ORF">EHLA_1540</name>
</gene>
<name>A0A285PRJ3_9FIRM</name>
<accession>A0A285PRJ3</accession>
<dbReference type="RefSeq" id="WP_096240111.1">
    <property type="nucleotide sequence ID" value="NZ_LT907978.1"/>
</dbReference>
<dbReference type="KEGG" id="ehl:EHLA_1540"/>
<evidence type="ECO:0000313" key="1">
    <source>
        <dbReference type="EMBL" id="SOB72259.1"/>
    </source>
</evidence>
<evidence type="ECO:0000313" key="2">
    <source>
        <dbReference type="Proteomes" id="UP000217549"/>
    </source>
</evidence>